<reference evidence="1" key="1">
    <citation type="submission" date="2022-11" db="EMBL/GenBank/DDBJ databases">
        <authorList>
            <person name="Petersen C."/>
        </authorList>
    </citation>
    <scope>NUCLEOTIDE SEQUENCE</scope>
    <source>
        <strain evidence="1">IBT 29864</strain>
    </source>
</reference>
<organism evidence="1 2">
    <name type="scientific">Penicillium cataractarum</name>
    <dbReference type="NCBI Taxonomy" id="2100454"/>
    <lineage>
        <taxon>Eukaryota</taxon>
        <taxon>Fungi</taxon>
        <taxon>Dikarya</taxon>
        <taxon>Ascomycota</taxon>
        <taxon>Pezizomycotina</taxon>
        <taxon>Eurotiomycetes</taxon>
        <taxon>Eurotiomycetidae</taxon>
        <taxon>Eurotiales</taxon>
        <taxon>Aspergillaceae</taxon>
        <taxon>Penicillium</taxon>
    </lineage>
</organism>
<sequence>MQRSMGDRVLDQNGRSIVIGADIPPLRVMTIELRYSPVDQKFHNIDYDFYIENLHKSGGDNGAADDSSPGGRINMGLLRILCLNAFSPLLSKYLDSGTRAQTLSQFIGRLVNGADNGFEAFFLATCRDVSIPRLKDATEQAYYLCRRCSRLAMLLRIFDLEGAFVHPRPRFLLVCHWPMVAWMVEMFVVRLGLRTVSVTASKTAEECAAAVTEFTSPRSCC</sequence>
<proteinExistence type="predicted"/>
<dbReference type="OrthoDB" id="4511056at2759"/>
<gene>
    <name evidence="1" type="ORF">N7496_000730</name>
</gene>
<keyword evidence="2" id="KW-1185">Reference proteome</keyword>
<name>A0A9X0B6E1_9EURO</name>
<protein>
    <submittedName>
        <fullName evidence="1">Uncharacterized protein</fullName>
    </submittedName>
</protein>
<reference evidence="1" key="2">
    <citation type="journal article" date="2023" name="IMA Fungus">
        <title>Comparative genomic study of the Penicillium genus elucidates a diverse pangenome and 15 lateral gene transfer events.</title>
        <authorList>
            <person name="Petersen C."/>
            <person name="Sorensen T."/>
            <person name="Nielsen M.R."/>
            <person name="Sondergaard T.E."/>
            <person name="Sorensen J.L."/>
            <person name="Fitzpatrick D.A."/>
            <person name="Frisvad J.C."/>
            <person name="Nielsen K.L."/>
        </authorList>
    </citation>
    <scope>NUCLEOTIDE SEQUENCE</scope>
    <source>
        <strain evidence="1">IBT 29864</strain>
    </source>
</reference>
<accession>A0A9X0B6E1</accession>
<evidence type="ECO:0000313" key="2">
    <source>
        <dbReference type="Proteomes" id="UP001147782"/>
    </source>
</evidence>
<dbReference type="AlphaFoldDB" id="A0A9X0B6E1"/>
<evidence type="ECO:0000313" key="1">
    <source>
        <dbReference type="EMBL" id="KAJ5389662.1"/>
    </source>
</evidence>
<dbReference type="GeneID" id="81432838"/>
<comment type="caution">
    <text evidence="1">The sequence shown here is derived from an EMBL/GenBank/DDBJ whole genome shotgun (WGS) entry which is preliminary data.</text>
</comment>
<dbReference type="EMBL" id="JAPZBS010000001">
    <property type="protein sequence ID" value="KAJ5389662.1"/>
    <property type="molecule type" value="Genomic_DNA"/>
</dbReference>
<dbReference type="RefSeq" id="XP_056560390.1">
    <property type="nucleotide sequence ID" value="XM_056693661.1"/>
</dbReference>
<dbReference type="Proteomes" id="UP001147782">
    <property type="component" value="Unassembled WGS sequence"/>
</dbReference>